<comment type="similarity">
    <text evidence="7">Belongs to the binding-protein-dependent transport system permease family.</text>
</comment>
<evidence type="ECO:0000256" key="4">
    <source>
        <dbReference type="ARBA" id="ARBA00022692"/>
    </source>
</evidence>
<name>A0A840VYI6_9ACTN</name>
<dbReference type="GO" id="GO:0005886">
    <property type="term" value="C:plasma membrane"/>
    <property type="evidence" value="ECO:0007669"/>
    <property type="project" value="UniProtKB-SubCell"/>
</dbReference>
<dbReference type="GO" id="GO:0055085">
    <property type="term" value="P:transmembrane transport"/>
    <property type="evidence" value="ECO:0007669"/>
    <property type="project" value="InterPro"/>
</dbReference>
<keyword evidence="2 7" id="KW-0813">Transport</keyword>
<feature type="transmembrane region" description="Helical" evidence="7">
    <location>
        <begin position="370"/>
        <end position="388"/>
    </location>
</feature>
<feature type="transmembrane region" description="Helical" evidence="7">
    <location>
        <begin position="253"/>
        <end position="274"/>
    </location>
</feature>
<evidence type="ECO:0000256" key="6">
    <source>
        <dbReference type="ARBA" id="ARBA00023136"/>
    </source>
</evidence>
<dbReference type="EMBL" id="JACHDO010000001">
    <property type="protein sequence ID" value="MBB5489560.1"/>
    <property type="molecule type" value="Genomic_DNA"/>
</dbReference>
<dbReference type="InterPro" id="IPR000515">
    <property type="entry name" value="MetI-like"/>
</dbReference>
<evidence type="ECO:0000256" key="5">
    <source>
        <dbReference type="ARBA" id="ARBA00022989"/>
    </source>
</evidence>
<keyword evidence="3" id="KW-1003">Cell membrane</keyword>
<dbReference type="Pfam" id="PF00528">
    <property type="entry name" value="BPD_transp_1"/>
    <property type="match status" value="1"/>
</dbReference>
<comment type="caution">
    <text evidence="9">The sequence shown here is derived from an EMBL/GenBank/DDBJ whole genome shotgun (WGS) entry which is preliminary data.</text>
</comment>
<feature type="transmembrane region" description="Helical" evidence="7">
    <location>
        <begin position="472"/>
        <end position="496"/>
    </location>
</feature>
<evidence type="ECO:0000313" key="9">
    <source>
        <dbReference type="EMBL" id="MBB5489560.1"/>
    </source>
</evidence>
<gene>
    <name evidence="9" type="ORF">HNR07_000697</name>
</gene>
<comment type="subcellular location">
    <subcellularLocation>
        <location evidence="1 7">Cell membrane</location>
        <topology evidence="1 7">Multi-pass membrane protein</topology>
    </subcellularLocation>
</comment>
<proteinExistence type="inferred from homology"/>
<feature type="transmembrane region" description="Helical" evidence="7">
    <location>
        <begin position="226"/>
        <end position="246"/>
    </location>
</feature>
<keyword evidence="5 7" id="KW-1133">Transmembrane helix</keyword>
<protein>
    <submittedName>
        <fullName evidence="9">Peptide/nickel transport system permease protein</fullName>
    </submittedName>
</protein>
<feature type="transmembrane region" description="Helical" evidence="7">
    <location>
        <begin position="163"/>
        <end position="184"/>
    </location>
</feature>
<dbReference type="PANTHER" id="PTHR43163">
    <property type="entry name" value="DIPEPTIDE TRANSPORT SYSTEM PERMEASE PROTEIN DPPB-RELATED"/>
    <property type="match status" value="1"/>
</dbReference>
<reference evidence="9 10" key="1">
    <citation type="submission" date="2020-08" db="EMBL/GenBank/DDBJ databases">
        <title>Sequencing the genomes of 1000 actinobacteria strains.</title>
        <authorList>
            <person name="Klenk H.-P."/>
        </authorList>
    </citation>
    <scope>NUCLEOTIDE SEQUENCE [LARGE SCALE GENOMIC DNA]</scope>
    <source>
        <strain evidence="9 10">DSM 44598</strain>
    </source>
</reference>
<dbReference type="CDD" id="cd06261">
    <property type="entry name" value="TM_PBP2"/>
    <property type="match status" value="1"/>
</dbReference>
<feature type="transmembrane region" description="Helical" evidence="7">
    <location>
        <begin position="134"/>
        <end position="151"/>
    </location>
</feature>
<evidence type="ECO:0000256" key="3">
    <source>
        <dbReference type="ARBA" id="ARBA00022475"/>
    </source>
</evidence>
<feature type="transmembrane region" description="Helical" evidence="7">
    <location>
        <begin position="196"/>
        <end position="220"/>
    </location>
</feature>
<evidence type="ECO:0000256" key="2">
    <source>
        <dbReference type="ARBA" id="ARBA00022448"/>
    </source>
</evidence>
<sequence>MLVFIARRLVVSLFVLFAASFVMFVLAANVGDPLADLRELPEDAQESAMAERIERMHLDLPVYARYFLWLGAALTGDLGTNRQGQDVNILLADAISATMQLVVAATVLAIVIGIAIGIISALRQYSGFDHTVTFGAFVAFSLPIFWVGVLLKQYGAIEFNNWLAQPVIPPLVIGVVALLAGLAWSSLMVGDRRTRLIAFAGATAVTAALLAFISLTRWFADPGLGPVTVAISALGAAVGFSVLISGPKPNRPMYAALTAAGVGTVMYFVLSPVLDAPDLATIAGLALTTVVVCVAIGYGVGGVLHRRNAIATAVWTGLFTGGVIFVDRMLQSFASYSSSVQGRPISTVGASTPNYEGTFWELSLDSAGHLALPTMALILVSLATYTRYSRASMLEVMNQDYVRTARAKGLPERTVMTRHAFRNGLIPITTLAAYDFGTVIGGAVVTETVFGWRAMGHLLITGLNEADPTPVMAFFVVASGAIVIFNMIADITYAYLDPRIRLS</sequence>
<feature type="transmembrane region" description="Helical" evidence="7">
    <location>
        <begin position="308"/>
        <end position="326"/>
    </location>
</feature>
<evidence type="ECO:0000259" key="8">
    <source>
        <dbReference type="PROSITE" id="PS50928"/>
    </source>
</evidence>
<feature type="transmembrane region" description="Helical" evidence="7">
    <location>
        <begin position="425"/>
        <end position="452"/>
    </location>
</feature>
<dbReference type="Gene3D" id="1.10.3720.10">
    <property type="entry name" value="MetI-like"/>
    <property type="match status" value="1"/>
</dbReference>
<organism evidence="9 10">
    <name type="scientific">Nocardiopsis metallicus</name>
    <dbReference type="NCBI Taxonomy" id="179819"/>
    <lineage>
        <taxon>Bacteria</taxon>
        <taxon>Bacillati</taxon>
        <taxon>Actinomycetota</taxon>
        <taxon>Actinomycetes</taxon>
        <taxon>Streptosporangiales</taxon>
        <taxon>Nocardiopsidaceae</taxon>
        <taxon>Nocardiopsis</taxon>
    </lineage>
</organism>
<evidence type="ECO:0000256" key="7">
    <source>
        <dbReference type="RuleBase" id="RU363032"/>
    </source>
</evidence>
<feature type="domain" description="ABC transmembrane type-1" evidence="8">
    <location>
        <begin position="95"/>
        <end position="493"/>
    </location>
</feature>
<dbReference type="AlphaFoldDB" id="A0A840VYI6"/>
<accession>A0A840VYI6</accession>
<feature type="transmembrane region" description="Helical" evidence="7">
    <location>
        <begin position="101"/>
        <end position="122"/>
    </location>
</feature>
<dbReference type="RefSeq" id="WP_184361830.1">
    <property type="nucleotide sequence ID" value="NZ_BAAAKM010000107.1"/>
</dbReference>
<dbReference type="Proteomes" id="UP000579647">
    <property type="component" value="Unassembled WGS sequence"/>
</dbReference>
<evidence type="ECO:0000256" key="1">
    <source>
        <dbReference type="ARBA" id="ARBA00004651"/>
    </source>
</evidence>
<dbReference type="PROSITE" id="PS50928">
    <property type="entry name" value="ABC_TM1"/>
    <property type="match status" value="1"/>
</dbReference>
<dbReference type="SUPFAM" id="SSF161098">
    <property type="entry name" value="MetI-like"/>
    <property type="match status" value="1"/>
</dbReference>
<keyword evidence="4 7" id="KW-0812">Transmembrane</keyword>
<keyword evidence="10" id="KW-1185">Reference proteome</keyword>
<dbReference type="InterPro" id="IPR035906">
    <property type="entry name" value="MetI-like_sf"/>
</dbReference>
<keyword evidence="6 7" id="KW-0472">Membrane</keyword>
<evidence type="ECO:0000313" key="10">
    <source>
        <dbReference type="Proteomes" id="UP000579647"/>
    </source>
</evidence>
<dbReference type="PANTHER" id="PTHR43163:SF9">
    <property type="entry name" value="ABC TRANSPORTER PERMEASE PROTEIN"/>
    <property type="match status" value="1"/>
</dbReference>
<feature type="transmembrane region" description="Helical" evidence="7">
    <location>
        <begin position="280"/>
        <end position="301"/>
    </location>
</feature>